<protein>
    <submittedName>
        <fullName evidence="2">Uncharacterized protein</fullName>
    </submittedName>
</protein>
<reference evidence="2 3" key="1">
    <citation type="submission" date="2021-03" db="EMBL/GenBank/DDBJ databases">
        <title>Streptomyces strains.</title>
        <authorList>
            <person name="Lund M.B."/>
            <person name="Toerring T."/>
        </authorList>
    </citation>
    <scope>NUCLEOTIDE SEQUENCE [LARGE SCALE GENOMIC DNA]</scope>
    <source>
        <strain evidence="2 3">KCC S-1010</strain>
    </source>
</reference>
<evidence type="ECO:0000256" key="1">
    <source>
        <dbReference type="SAM" id="MobiDB-lite"/>
    </source>
</evidence>
<proteinExistence type="predicted"/>
<accession>A0ABX7RQX6</accession>
<evidence type="ECO:0000313" key="2">
    <source>
        <dbReference type="EMBL" id="QSY50672.1"/>
    </source>
</evidence>
<dbReference type="EMBL" id="CP071595">
    <property type="protein sequence ID" value="QSY50672.1"/>
    <property type="molecule type" value="Genomic_DNA"/>
</dbReference>
<dbReference type="RefSeq" id="WP_086575205.1">
    <property type="nucleotide sequence ID" value="NZ_CP071595.1"/>
</dbReference>
<gene>
    <name evidence="2" type="ORF">J3S04_06950</name>
</gene>
<evidence type="ECO:0000313" key="3">
    <source>
        <dbReference type="Proteomes" id="UP000671836"/>
    </source>
</evidence>
<keyword evidence="3" id="KW-1185">Reference proteome</keyword>
<organism evidence="2 3">
    <name type="scientific">Streptomyces griseocarneus</name>
    <dbReference type="NCBI Taxonomy" id="51201"/>
    <lineage>
        <taxon>Bacteria</taxon>
        <taxon>Bacillati</taxon>
        <taxon>Actinomycetota</taxon>
        <taxon>Actinomycetes</taxon>
        <taxon>Kitasatosporales</taxon>
        <taxon>Streptomycetaceae</taxon>
        <taxon>Streptomyces</taxon>
    </lineage>
</organism>
<dbReference type="Proteomes" id="UP000671836">
    <property type="component" value="Chromosome"/>
</dbReference>
<sequence length="77" mass="8369">MPARRSAENATGGNRRERRRQPPERVVHVSIGRLEVTAGRRPGPAQPAGRPGTGDGGRTKPAMTLDRYLAREKGQQA</sequence>
<feature type="region of interest" description="Disordered" evidence="1">
    <location>
        <begin position="1"/>
        <end position="64"/>
    </location>
</feature>
<feature type="compositionally biased region" description="Low complexity" evidence="1">
    <location>
        <begin position="39"/>
        <end position="50"/>
    </location>
</feature>
<name>A0ABX7RQX6_9ACTN</name>